<dbReference type="InterPro" id="IPR001096">
    <property type="entry name" value="Peptidase_C13"/>
</dbReference>
<evidence type="ECO:0000256" key="1">
    <source>
        <dbReference type="SAM" id="SignalP"/>
    </source>
</evidence>
<dbReference type="Gene3D" id="3.40.50.1460">
    <property type="match status" value="1"/>
</dbReference>
<dbReference type="Pfam" id="PF01650">
    <property type="entry name" value="Peptidase_C13"/>
    <property type="match status" value="1"/>
</dbReference>
<feature type="chain" id="PRO_5020975125" evidence="1">
    <location>
        <begin position="18"/>
        <end position="304"/>
    </location>
</feature>
<protein>
    <submittedName>
        <fullName evidence="2">Peptidase C13</fullName>
    </submittedName>
</protein>
<keyword evidence="1" id="KW-0732">Signal</keyword>
<gene>
    <name evidence="2" type="ORF">FCE95_01620</name>
</gene>
<accession>A0A4U5JTA4</accession>
<proteinExistence type="predicted"/>
<evidence type="ECO:0000313" key="2">
    <source>
        <dbReference type="EMBL" id="TKR33044.1"/>
    </source>
</evidence>
<dbReference type="InterPro" id="IPR029030">
    <property type="entry name" value="Caspase-like_dom_sf"/>
</dbReference>
<reference evidence="2 3" key="1">
    <citation type="submission" date="2019-04" db="EMBL/GenBank/DDBJ databases">
        <title>Reference strain of H23.</title>
        <authorList>
            <person name="Luo X."/>
        </authorList>
    </citation>
    <scope>NUCLEOTIDE SEQUENCE [LARGE SCALE GENOMIC DNA]</scope>
    <source>
        <strain evidence="2 3">H23</strain>
    </source>
</reference>
<dbReference type="Proteomes" id="UP000308707">
    <property type="component" value="Unassembled WGS sequence"/>
</dbReference>
<name>A0A4U5JTA4_9GAMM</name>
<sequence>MRLVPLLLLLLLSGSLAADRPKAAETQRERTPLADRDRALLERELAAIAPQRPGKTDLYVLGFAGDGEESVFRNEVVYLKSLFEKRFDARGRVVSLINHPDSLGKAPAPLATYDNLYDALAGIGRTMDRDQDVLLLYLTMHGTEDHELAVQLQPMLEDWLTPEDLRTALDDAGIRNRVIAISACYSGGFVPALRGPDTLVVTAARGDRASFGCGTESEATYFGRAWLVDGLNRTTNFVAAYDIATREIARREKQQNFEPSLPQLDVGARIGKRLQAWESELHAGKAVPYPYAAKPGKRDAEAAL</sequence>
<dbReference type="EMBL" id="SZUA01000001">
    <property type="protein sequence ID" value="TKR33044.1"/>
    <property type="molecule type" value="Genomic_DNA"/>
</dbReference>
<keyword evidence="3" id="KW-1185">Reference proteome</keyword>
<dbReference type="GO" id="GO:0006508">
    <property type="term" value="P:proteolysis"/>
    <property type="evidence" value="ECO:0007669"/>
    <property type="project" value="InterPro"/>
</dbReference>
<dbReference type="AlphaFoldDB" id="A0A4U5JTA4"/>
<feature type="signal peptide" evidence="1">
    <location>
        <begin position="1"/>
        <end position="17"/>
    </location>
</feature>
<evidence type="ECO:0000313" key="3">
    <source>
        <dbReference type="Proteomes" id="UP000308707"/>
    </source>
</evidence>
<dbReference type="SUPFAM" id="SSF52129">
    <property type="entry name" value="Caspase-like"/>
    <property type="match status" value="1"/>
</dbReference>
<organism evidence="2 3">
    <name type="scientific">Luteimonas gilva</name>
    <dbReference type="NCBI Taxonomy" id="2572684"/>
    <lineage>
        <taxon>Bacteria</taxon>
        <taxon>Pseudomonadati</taxon>
        <taxon>Pseudomonadota</taxon>
        <taxon>Gammaproteobacteria</taxon>
        <taxon>Lysobacterales</taxon>
        <taxon>Lysobacteraceae</taxon>
        <taxon>Luteimonas</taxon>
    </lineage>
</organism>
<comment type="caution">
    <text evidence="2">The sequence shown here is derived from an EMBL/GenBank/DDBJ whole genome shotgun (WGS) entry which is preliminary data.</text>
</comment>
<dbReference type="OrthoDB" id="345222at2"/>
<dbReference type="GO" id="GO:0008233">
    <property type="term" value="F:peptidase activity"/>
    <property type="evidence" value="ECO:0007669"/>
    <property type="project" value="InterPro"/>
</dbReference>